<feature type="region of interest" description="Disordered" evidence="1">
    <location>
        <begin position="85"/>
        <end position="309"/>
    </location>
</feature>
<feature type="compositionally biased region" description="Basic and acidic residues" evidence="1">
    <location>
        <begin position="123"/>
        <end position="133"/>
    </location>
</feature>
<dbReference type="SMART" id="SM00494">
    <property type="entry name" value="ChtBD2"/>
    <property type="match status" value="3"/>
</dbReference>
<feature type="compositionally biased region" description="Basic and acidic residues" evidence="1">
    <location>
        <begin position="106"/>
        <end position="116"/>
    </location>
</feature>
<evidence type="ECO:0000256" key="2">
    <source>
        <dbReference type="SAM" id="SignalP"/>
    </source>
</evidence>
<dbReference type="SUPFAM" id="SSF57625">
    <property type="entry name" value="Invertebrate chitin-binding proteins"/>
    <property type="match status" value="3"/>
</dbReference>
<dbReference type="GO" id="GO:0005576">
    <property type="term" value="C:extracellular region"/>
    <property type="evidence" value="ECO:0007669"/>
    <property type="project" value="InterPro"/>
</dbReference>
<dbReference type="AlphaFoldDB" id="A0A1I8MGA0"/>
<feature type="compositionally biased region" description="Basic and acidic residues" evidence="1">
    <location>
        <begin position="157"/>
        <end position="167"/>
    </location>
</feature>
<dbReference type="VEuPathDB" id="VectorBase:MDOA004573"/>
<dbReference type="PROSITE" id="PS50940">
    <property type="entry name" value="CHIT_BIND_II"/>
    <property type="match status" value="2"/>
</dbReference>
<dbReference type="EnsemblMetazoa" id="MDOA004573-RA">
    <property type="protein sequence ID" value="MDOA004573-PA"/>
    <property type="gene ID" value="MDOA004573"/>
</dbReference>
<feature type="domain" description="Chitin-binding type-2" evidence="3">
    <location>
        <begin position="308"/>
        <end position="364"/>
    </location>
</feature>
<evidence type="ECO:0000259" key="3">
    <source>
        <dbReference type="PROSITE" id="PS50940"/>
    </source>
</evidence>
<feature type="chain" id="PRO_5044560312" description="Chitin-binding type-2 domain-containing protein" evidence="2">
    <location>
        <begin position="20"/>
        <end position="444"/>
    </location>
</feature>
<dbReference type="InterPro" id="IPR002557">
    <property type="entry name" value="Chitin-bd_dom"/>
</dbReference>
<feature type="compositionally biased region" description="Low complexity" evidence="1">
    <location>
        <begin position="267"/>
        <end position="277"/>
    </location>
</feature>
<evidence type="ECO:0000256" key="1">
    <source>
        <dbReference type="SAM" id="MobiDB-lite"/>
    </source>
</evidence>
<feature type="signal peptide" evidence="2">
    <location>
        <begin position="1"/>
        <end position="19"/>
    </location>
</feature>
<dbReference type="Gene3D" id="2.170.140.10">
    <property type="entry name" value="Chitin binding domain"/>
    <property type="match status" value="2"/>
</dbReference>
<organism evidence="4">
    <name type="scientific">Musca domestica</name>
    <name type="common">House fly</name>
    <dbReference type="NCBI Taxonomy" id="7370"/>
    <lineage>
        <taxon>Eukaryota</taxon>
        <taxon>Metazoa</taxon>
        <taxon>Ecdysozoa</taxon>
        <taxon>Arthropoda</taxon>
        <taxon>Hexapoda</taxon>
        <taxon>Insecta</taxon>
        <taxon>Pterygota</taxon>
        <taxon>Neoptera</taxon>
        <taxon>Endopterygota</taxon>
        <taxon>Diptera</taxon>
        <taxon>Brachycera</taxon>
        <taxon>Muscomorpha</taxon>
        <taxon>Muscoidea</taxon>
        <taxon>Muscidae</taxon>
        <taxon>Musca</taxon>
    </lineage>
</organism>
<dbReference type="OrthoDB" id="8066030at2759"/>
<feature type="compositionally biased region" description="Basic and acidic residues" evidence="1">
    <location>
        <begin position="191"/>
        <end position="204"/>
    </location>
</feature>
<dbReference type="VEuPathDB" id="VectorBase:MDOMA2_016157"/>
<feature type="compositionally biased region" description="Basic and acidic residues" evidence="1">
    <location>
        <begin position="174"/>
        <end position="184"/>
    </location>
</feature>
<reference evidence="4" key="1">
    <citation type="submission" date="2020-05" db="UniProtKB">
        <authorList>
            <consortium name="EnsemblMetazoa"/>
        </authorList>
    </citation>
    <scope>IDENTIFICATION</scope>
    <source>
        <strain evidence="4">Aabys</strain>
    </source>
</reference>
<dbReference type="InterPro" id="IPR036508">
    <property type="entry name" value="Chitin-bd_dom_sf"/>
</dbReference>
<dbReference type="Pfam" id="PF01607">
    <property type="entry name" value="CBM_14"/>
    <property type="match status" value="1"/>
</dbReference>
<feature type="compositionally biased region" description="Low complexity" evidence="1">
    <location>
        <begin position="294"/>
        <end position="304"/>
    </location>
</feature>
<dbReference type="GO" id="GO:0008061">
    <property type="term" value="F:chitin binding"/>
    <property type="evidence" value="ECO:0007669"/>
    <property type="project" value="InterPro"/>
</dbReference>
<dbReference type="STRING" id="7370.A0A1I8MGA0"/>
<dbReference type="eggNOG" id="KOG1181">
    <property type="taxonomic scope" value="Eukaryota"/>
</dbReference>
<protein>
    <recommendedName>
        <fullName evidence="3">Chitin-binding type-2 domain-containing protein</fullName>
    </recommendedName>
</protein>
<name>A0A1I8MGA0_MUSDO</name>
<feature type="domain" description="Chitin-binding type-2" evidence="3">
    <location>
        <begin position="375"/>
        <end position="435"/>
    </location>
</feature>
<accession>A0A1I8MGA0</accession>
<sequence length="444" mass="48493">MKYFCVLIALIFGAAVGSAGTVAVQQPCSRPGFFPISDNSRNYYGCYANRHGGLTLKYLSCKEGQIFNGKKGFCMFQTIDAVANEEDVESPTIPSVPEEQPTTPKAPEDTTSKPEEQPTTPKAPEETTSKPEEQPTTPKAPEETTSKPEQQPTTPKAPEDTTSKPEEQPTTPKAPEDTTTKPEEQPTTPKAPEDSTTKPEEQPTKDNTTTTEAKPTTEPSTTTEKPEENSTTPEDNETTEADTTTEEPEIDTTTEAGTETTEDDGDATITEEPVTEPTTEHPEENTTTPEDETTTQGPEVETTTAGHAFNCPTTGIFPQDGSCDKFNVCAEINGIMTPFQRQCPEGQNFFPPGGYCTSEFSCDDTKVAKHTQAEEFECVVEGTFAYHSDCSKYFKCEWNSRTEEFLAQVMQCPSGQVYHILTGKCGVEGALTCVGRRIMSRFAF</sequence>
<feature type="compositionally biased region" description="Low complexity" evidence="1">
    <location>
        <begin position="205"/>
        <end position="233"/>
    </location>
</feature>
<gene>
    <name evidence="4" type="primary">101899301</name>
</gene>
<proteinExistence type="predicted"/>
<feature type="compositionally biased region" description="Acidic residues" evidence="1">
    <location>
        <begin position="234"/>
        <end position="252"/>
    </location>
</feature>
<evidence type="ECO:0000313" key="4">
    <source>
        <dbReference type="EnsemblMetazoa" id="MDOA004573-PA"/>
    </source>
</evidence>
<keyword evidence="2" id="KW-0732">Signal</keyword>